<proteinExistence type="predicted"/>
<sequence length="726" mass="80149">MSAFKQLFSLTQQLLHKDSASASRKDKEQSSTPSADGWDQVHEAVQSLNLDPTLNKVPTLTAVSHYAKLYGPHARGTIRRRIDLLRTMAAQLEAQCHHPVATVPNAALPYPLLPQLNSNCRIVCTLTQKGAFCYLSMSALDCLAACLQQVQDLKHELRCSNEFFDRHLMPPASEGNHDATFCGLLHHSLLTATNAVAATRMRSHQLAPMDSRRVMLYMVMQGLLHDVGKLITDMYITTDEERVFRPGEETMQDLLQTSATPFFFVSFVSGRGKQHSQPLADPVLALQLQRIQLYIWQGLGINLHYEEQWARYGAGKALYTALINTADREAVSATRQALKYQLDIPTYVSCTLITLLQKINFNGMALPYGVLYTTQGLLLTKWSPLLLTLSQYYSAYFGQQRDANYAPAPTLLQALRTCGVMPIAGRFRARLWYCIYLQDELLFIEGIIINLPQSYLGDLQYCVECLALGAKADPVADIIAHHQKQETQQDPLNAMVLSLPRILMLWGPKPSSFLSWCACVRRALCPHSVLISYLPSKNATAEENAEQLKPPGYSFQPLYKSIIPLTREHIVALGLVCNATLQEQAEDDYAPDIAQTSAPYAYAGAEQSQTYATPPQQPQTATSPAPWDLNDHDLPPPARVTPTAPPPQAMSASPRTADTCDLAASSAPVSLRPTKTTPAAVTSKRASSSSQKESSEAKAQAVSEETKPNPPQPHSTITVVTTECKQ</sequence>
<organism evidence="3 4">
    <name type="scientific">Candidatus Anaerobiospirillum merdipullorum</name>
    <dbReference type="NCBI Taxonomy" id="2838450"/>
    <lineage>
        <taxon>Bacteria</taxon>
        <taxon>Pseudomonadati</taxon>
        <taxon>Pseudomonadota</taxon>
        <taxon>Gammaproteobacteria</taxon>
        <taxon>Aeromonadales</taxon>
        <taxon>Succinivibrionaceae</taxon>
        <taxon>Anaerobiospirillum</taxon>
    </lineage>
</organism>
<feature type="compositionally biased region" description="Polar residues" evidence="1">
    <location>
        <begin position="714"/>
        <end position="726"/>
    </location>
</feature>
<reference evidence="3" key="2">
    <citation type="submission" date="2021-04" db="EMBL/GenBank/DDBJ databases">
        <authorList>
            <person name="Gilroy R."/>
        </authorList>
    </citation>
    <scope>NUCLEOTIDE SEQUENCE</scope>
    <source>
        <strain evidence="3">687</strain>
    </source>
</reference>
<feature type="compositionally biased region" description="Basic and acidic residues" evidence="1">
    <location>
        <begin position="18"/>
        <end position="29"/>
    </location>
</feature>
<evidence type="ECO:0000259" key="2">
    <source>
        <dbReference type="Pfam" id="PF07514"/>
    </source>
</evidence>
<dbReference type="AlphaFoldDB" id="A0A9E2KNI7"/>
<dbReference type="InterPro" id="IPR011119">
    <property type="entry name" value="Unchr_helicase_relaxase_TraI"/>
</dbReference>
<dbReference type="Gene3D" id="1.10.3210.40">
    <property type="match status" value="1"/>
</dbReference>
<feature type="region of interest" description="Disordered" evidence="1">
    <location>
        <begin position="604"/>
        <end position="726"/>
    </location>
</feature>
<dbReference type="Pfam" id="PF07514">
    <property type="entry name" value="TraI_2"/>
    <property type="match status" value="1"/>
</dbReference>
<evidence type="ECO:0000313" key="3">
    <source>
        <dbReference type="EMBL" id="MBU3827335.1"/>
    </source>
</evidence>
<feature type="region of interest" description="Disordered" evidence="1">
    <location>
        <begin position="18"/>
        <end position="38"/>
    </location>
</feature>
<feature type="compositionally biased region" description="Low complexity" evidence="1">
    <location>
        <begin position="607"/>
        <end position="626"/>
    </location>
</feature>
<dbReference type="Proteomes" id="UP000824150">
    <property type="component" value="Unassembled WGS sequence"/>
</dbReference>
<gene>
    <name evidence="3" type="ORF">IAA31_07595</name>
</gene>
<evidence type="ECO:0000313" key="4">
    <source>
        <dbReference type="Proteomes" id="UP000824150"/>
    </source>
</evidence>
<comment type="caution">
    <text evidence="3">The sequence shown here is derived from an EMBL/GenBank/DDBJ whole genome shotgun (WGS) entry which is preliminary data.</text>
</comment>
<dbReference type="EMBL" id="JAHLFG010000084">
    <property type="protein sequence ID" value="MBU3827335.1"/>
    <property type="molecule type" value="Genomic_DNA"/>
</dbReference>
<accession>A0A9E2KNI7</accession>
<name>A0A9E2KNI7_9GAMM</name>
<reference evidence="3" key="1">
    <citation type="journal article" date="2021" name="PeerJ">
        <title>Extensive microbial diversity within the chicken gut microbiome revealed by metagenomics and culture.</title>
        <authorList>
            <person name="Gilroy R."/>
            <person name="Ravi A."/>
            <person name="Getino M."/>
            <person name="Pursley I."/>
            <person name="Horton D.L."/>
            <person name="Alikhan N.F."/>
            <person name="Baker D."/>
            <person name="Gharbi K."/>
            <person name="Hall N."/>
            <person name="Watson M."/>
            <person name="Adriaenssens E.M."/>
            <person name="Foster-Nyarko E."/>
            <person name="Jarju S."/>
            <person name="Secka A."/>
            <person name="Antonio M."/>
            <person name="Oren A."/>
            <person name="Chaudhuri R.R."/>
            <person name="La Ragione R."/>
            <person name="Hildebrand F."/>
            <person name="Pallen M.J."/>
        </authorList>
    </citation>
    <scope>NUCLEOTIDE SEQUENCE</scope>
    <source>
        <strain evidence="3">687</strain>
    </source>
</reference>
<feature type="compositionally biased region" description="Low complexity" evidence="1">
    <location>
        <begin position="686"/>
        <end position="701"/>
    </location>
</feature>
<protein>
    <submittedName>
        <fullName evidence="3">TraI domain-containing protein</fullName>
    </submittedName>
</protein>
<evidence type="ECO:0000256" key="1">
    <source>
        <dbReference type="SAM" id="MobiDB-lite"/>
    </source>
</evidence>
<feature type="domain" description="Uncharacterised" evidence="2">
    <location>
        <begin position="170"/>
        <end position="277"/>
    </location>
</feature>
<feature type="compositionally biased region" description="Pro residues" evidence="1">
    <location>
        <begin position="635"/>
        <end position="648"/>
    </location>
</feature>